<reference evidence="2" key="1">
    <citation type="journal article" date="2015" name="Nat. Genet.">
        <title>The genome and transcriptome of the zoonotic hookworm Ancylostoma ceylanicum identify infection-specific gene families.</title>
        <authorList>
            <person name="Schwarz E.M."/>
            <person name="Hu Y."/>
            <person name="Antoshechkin I."/>
            <person name="Miller M.M."/>
            <person name="Sternberg P.W."/>
            <person name="Aroian R.V."/>
        </authorList>
    </citation>
    <scope>NUCLEOTIDE SEQUENCE</scope>
    <source>
        <strain evidence="2">HY135</strain>
    </source>
</reference>
<dbReference type="Proteomes" id="UP000024635">
    <property type="component" value="Unassembled WGS sequence"/>
</dbReference>
<dbReference type="EMBL" id="JARK01001611">
    <property type="protein sequence ID" value="EYB86676.1"/>
    <property type="molecule type" value="Genomic_DNA"/>
</dbReference>
<gene>
    <name evidence="1" type="primary">Acey_s0275.g1066</name>
    <name evidence="1" type="ORF">Y032_0275g1066</name>
</gene>
<proteinExistence type="predicted"/>
<protein>
    <submittedName>
        <fullName evidence="1">Uncharacterized protein</fullName>
    </submittedName>
</protein>
<sequence length="81" mass="8655">MMMRKGALQGYIPARGEASPHVVNAEHSDFISDILEATTIQTPAVAETVTQPPAMAPRSSLATGFVAAAWQLLLLQTFGSW</sequence>
<evidence type="ECO:0000313" key="2">
    <source>
        <dbReference type="Proteomes" id="UP000024635"/>
    </source>
</evidence>
<organism evidence="1 2">
    <name type="scientific">Ancylostoma ceylanicum</name>
    <dbReference type="NCBI Taxonomy" id="53326"/>
    <lineage>
        <taxon>Eukaryota</taxon>
        <taxon>Metazoa</taxon>
        <taxon>Ecdysozoa</taxon>
        <taxon>Nematoda</taxon>
        <taxon>Chromadorea</taxon>
        <taxon>Rhabditida</taxon>
        <taxon>Rhabditina</taxon>
        <taxon>Rhabditomorpha</taxon>
        <taxon>Strongyloidea</taxon>
        <taxon>Ancylostomatidae</taxon>
        <taxon>Ancylostomatinae</taxon>
        <taxon>Ancylostoma</taxon>
    </lineage>
</organism>
<accession>A0A016S894</accession>
<evidence type="ECO:0000313" key="1">
    <source>
        <dbReference type="EMBL" id="EYB86676.1"/>
    </source>
</evidence>
<comment type="caution">
    <text evidence="1">The sequence shown here is derived from an EMBL/GenBank/DDBJ whole genome shotgun (WGS) entry which is preliminary data.</text>
</comment>
<name>A0A016S894_9BILA</name>
<keyword evidence="2" id="KW-1185">Reference proteome</keyword>
<dbReference type="AlphaFoldDB" id="A0A016S894"/>